<dbReference type="EMBL" id="LCBL01000001">
    <property type="protein sequence ID" value="KKS09659.1"/>
    <property type="molecule type" value="Genomic_DNA"/>
</dbReference>
<comment type="similarity">
    <text evidence="6">Belongs to the ribonucleoside diphosphate reductase large chain family.</text>
</comment>
<dbReference type="SUPFAM" id="SSF51998">
    <property type="entry name" value="PFL-like glycyl radical enzymes"/>
    <property type="match status" value="1"/>
</dbReference>
<dbReference type="EC" id="1.17.4.1" evidence="6"/>
<reference evidence="9 10" key="1">
    <citation type="journal article" date="2015" name="Nature">
        <title>rRNA introns, odd ribosomes, and small enigmatic genomes across a large radiation of phyla.</title>
        <authorList>
            <person name="Brown C.T."/>
            <person name="Hug L.A."/>
            <person name="Thomas B.C."/>
            <person name="Sharon I."/>
            <person name="Castelle C.J."/>
            <person name="Singh A."/>
            <person name="Wilkins M.J."/>
            <person name="Williams K.H."/>
            <person name="Banfield J.F."/>
        </authorList>
    </citation>
    <scope>NUCLEOTIDE SEQUENCE [LARGE SCALE GENOMIC DNA]</scope>
</reference>
<evidence type="ECO:0000256" key="5">
    <source>
        <dbReference type="ARBA" id="ARBA00023285"/>
    </source>
</evidence>
<dbReference type="GO" id="GO:0004748">
    <property type="term" value="F:ribonucleoside-diphosphate reductase activity, thioredoxin disulfide as acceptor"/>
    <property type="evidence" value="ECO:0007669"/>
    <property type="project" value="UniProtKB-EC"/>
</dbReference>
<protein>
    <recommendedName>
        <fullName evidence="6">Ribonucleoside-diphosphate reductase</fullName>
        <ecNumber evidence="6">1.17.4.1</ecNumber>
    </recommendedName>
</protein>
<dbReference type="UniPathway" id="UPA00326"/>
<dbReference type="Pfam" id="PF02867">
    <property type="entry name" value="Ribonuc_red_lgC"/>
    <property type="match status" value="2"/>
</dbReference>
<dbReference type="GO" id="GO:0031419">
    <property type="term" value="F:cobalamin binding"/>
    <property type="evidence" value="ECO:0007669"/>
    <property type="project" value="UniProtKB-KW"/>
</dbReference>
<dbReference type="Pfam" id="PF00317">
    <property type="entry name" value="Ribonuc_red_lgN"/>
    <property type="match status" value="1"/>
</dbReference>
<evidence type="ECO:0000313" key="10">
    <source>
        <dbReference type="Proteomes" id="UP000033869"/>
    </source>
</evidence>
<name>A0A0G0W9I8_UNCC2</name>
<evidence type="ECO:0000256" key="2">
    <source>
        <dbReference type="ARBA" id="ARBA00022628"/>
    </source>
</evidence>
<keyword evidence="5" id="KW-0170">Cobalt</keyword>
<feature type="domain" description="Ribonucleotide reductase large subunit C-terminal" evidence="8">
    <location>
        <begin position="336"/>
        <end position="470"/>
    </location>
</feature>
<evidence type="ECO:0000259" key="7">
    <source>
        <dbReference type="Pfam" id="PF00317"/>
    </source>
</evidence>
<comment type="caution">
    <text evidence="9">The sequence shown here is derived from an EMBL/GenBank/DDBJ whole genome shotgun (WGS) entry which is preliminary data.</text>
</comment>
<organism evidence="9 10">
    <name type="scientific">candidate division CPR2 bacterium GW2011_GWC1_41_48</name>
    <dbReference type="NCBI Taxonomy" id="1618344"/>
    <lineage>
        <taxon>Bacteria</taxon>
        <taxon>Bacteria division CPR2</taxon>
    </lineage>
</organism>
<dbReference type="InterPro" id="IPR013509">
    <property type="entry name" value="RNR_lsu_N"/>
</dbReference>
<dbReference type="AlphaFoldDB" id="A0A0G0W9I8"/>
<dbReference type="PANTHER" id="PTHR43371:SF1">
    <property type="entry name" value="RIBONUCLEOSIDE-DIPHOSPHATE REDUCTASE"/>
    <property type="match status" value="1"/>
</dbReference>
<evidence type="ECO:0000256" key="3">
    <source>
        <dbReference type="ARBA" id="ARBA00023002"/>
    </source>
</evidence>
<comment type="function">
    <text evidence="6">Provides the precursors necessary for DNA synthesis. Catalyzes the biosynthesis of deoxyribonucleotides from the corresponding ribonucleotides.</text>
</comment>
<sequence>MLTRVAKEKLTKEAEELLESAYYHTDFRGSGLDNFDGLCRRAAKEASKAEFRVSSRMLIEEEFYSAIVNLKFLPSSRILKNIGLNNDLLSDRIDYLKSDFETNHTNPAELFKSKNLLFKRIDDPDIENFLDKEQDLEVITVVSLTENFMSSVIKDGYYDLLMHGNGQPVRKLRAREVWSKLIGLIMQRDAINIAFGDEVMRSNNISPSESLKELMQIFYEESLSVGYINLAKFVRDEEILWDDLQDTLKTGVRFLNNVVELLNEPSCKTVKRNLGLGVTGFADLLIKLRIPYSSSTAVDFAEKLARFLYVESNKAIEEVMAEKQHSNDGDNSLFINNNSYLAILPSKEIAVITNTEKGIDAINSLVNENGQINSLFYEIATREGFYNEDLESALKEDNKVTYNKLFPLKWQDIFALSSEIAPEKQIKIQAAFQKYVDNIVFKNVNISKETTQNEYEDMVLMAYRMGLKMLSITKEAEDEKYNPITDKEENFRETERMLKKSDELVVYESKTVKVKVPCGELLVTINTNEVKENQGIFVNFEGNNKCAIPQLQLVAKLSLSQINNSDNNAEVLGELSRVTCKGHSDDNEGVLIAKSCSEAIAKALKVVKSE</sequence>
<keyword evidence="2" id="KW-0846">Cobalamin</keyword>
<accession>A0A0G0W9I8</accession>
<dbReference type="InterPro" id="IPR050862">
    <property type="entry name" value="RdRp_reductase_class-2"/>
</dbReference>
<dbReference type="InterPro" id="IPR000788">
    <property type="entry name" value="RNR_lg_C"/>
</dbReference>
<dbReference type="Gene3D" id="3.20.70.20">
    <property type="match status" value="1"/>
</dbReference>
<dbReference type="GO" id="GO:0009263">
    <property type="term" value="P:deoxyribonucleotide biosynthetic process"/>
    <property type="evidence" value="ECO:0007669"/>
    <property type="project" value="UniProtKB-KW"/>
</dbReference>
<dbReference type="PRINTS" id="PR01183">
    <property type="entry name" value="RIBORDTASEM1"/>
</dbReference>
<dbReference type="PANTHER" id="PTHR43371">
    <property type="entry name" value="VITAMIN B12-DEPENDENT RIBONUCLEOTIDE REDUCTASE"/>
    <property type="match status" value="1"/>
</dbReference>
<proteinExistence type="inferred from homology"/>
<gene>
    <name evidence="9" type="ORF">UU65_C0001G0064</name>
</gene>
<dbReference type="Proteomes" id="UP000033869">
    <property type="component" value="Unassembled WGS sequence"/>
</dbReference>
<comment type="catalytic activity">
    <reaction evidence="6">
        <text>a 2'-deoxyribonucleoside 5'-diphosphate + [thioredoxin]-disulfide + H2O = a ribonucleoside 5'-diphosphate + [thioredoxin]-dithiol</text>
        <dbReference type="Rhea" id="RHEA:23252"/>
        <dbReference type="Rhea" id="RHEA-COMP:10698"/>
        <dbReference type="Rhea" id="RHEA-COMP:10700"/>
        <dbReference type="ChEBI" id="CHEBI:15377"/>
        <dbReference type="ChEBI" id="CHEBI:29950"/>
        <dbReference type="ChEBI" id="CHEBI:50058"/>
        <dbReference type="ChEBI" id="CHEBI:57930"/>
        <dbReference type="ChEBI" id="CHEBI:73316"/>
        <dbReference type="EC" id="1.17.4.1"/>
    </reaction>
</comment>
<evidence type="ECO:0000256" key="1">
    <source>
        <dbReference type="ARBA" id="ARBA00001922"/>
    </source>
</evidence>
<keyword evidence="4 6" id="KW-0215">Deoxyribonucleotide synthesis</keyword>
<feature type="domain" description="Ribonucleotide reductase large subunit C-terminal" evidence="8">
    <location>
        <begin position="150"/>
        <end position="324"/>
    </location>
</feature>
<evidence type="ECO:0000256" key="4">
    <source>
        <dbReference type="ARBA" id="ARBA00023116"/>
    </source>
</evidence>
<keyword evidence="3 6" id="KW-0560">Oxidoreductase</keyword>
<dbReference type="GO" id="GO:0005524">
    <property type="term" value="F:ATP binding"/>
    <property type="evidence" value="ECO:0007669"/>
    <property type="project" value="InterPro"/>
</dbReference>
<evidence type="ECO:0000259" key="8">
    <source>
        <dbReference type="Pfam" id="PF02867"/>
    </source>
</evidence>
<feature type="domain" description="Ribonucleotide reductase large subunit N-terminal" evidence="7">
    <location>
        <begin position="10"/>
        <end position="85"/>
    </location>
</feature>
<evidence type="ECO:0000313" key="9">
    <source>
        <dbReference type="EMBL" id="KKS09659.1"/>
    </source>
</evidence>
<evidence type="ECO:0000256" key="6">
    <source>
        <dbReference type="RuleBase" id="RU003410"/>
    </source>
</evidence>
<comment type="cofactor">
    <cofactor evidence="1">
        <name>adenosylcob(III)alamin</name>
        <dbReference type="ChEBI" id="CHEBI:18408"/>
    </cofactor>
</comment>